<dbReference type="EMBL" id="MHTX01000004">
    <property type="protein sequence ID" value="OHA68902.1"/>
    <property type="molecule type" value="Genomic_DNA"/>
</dbReference>
<evidence type="ECO:0000313" key="1">
    <source>
        <dbReference type="EMBL" id="OHA68902.1"/>
    </source>
</evidence>
<reference evidence="1 2" key="1">
    <citation type="journal article" date="2016" name="Nat. Commun.">
        <title>Thousands of microbial genomes shed light on interconnected biogeochemical processes in an aquifer system.</title>
        <authorList>
            <person name="Anantharaman K."/>
            <person name="Brown C.T."/>
            <person name="Hug L.A."/>
            <person name="Sharon I."/>
            <person name="Castelle C.J."/>
            <person name="Probst A.J."/>
            <person name="Thomas B.C."/>
            <person name="Singh A."/>
            <person name="Wilkins M.J."/>
            <person name="Karaoz U."/>
            <person name="Brodie E.L."/>
            <person name="Williams K.H."/>
            <person name="Hubbard S.S."/>
            <person name="Banfield J.F."/>
        </authorList>
    </citation>
    <scope>NUCLEOTIDE SEQUENCE [LARGE SCALE GENOMIC DNA]</scope>
</reference>
<sequence>MSGNFLDTPFFLNLKEREFAAKNLKLLMFSASPFVLPARPIRAAQSAARTEFRSSYFKNTPPRQFGIE</sequence>
<gene>
    <name evidence="1" type="ORF">A3D59_00360</name>
</gene>
<accession>A0A1G2R9G3</accession>
<organism evidence="1 2">
    <name type="scientific">Candidatus Wildermuthbacteria bacterium RIFCSPHIGHO2_02_FULL_47_17</name>
    <dbReference type="NCBI Taxonomy" id="1802452"/>
    <lineage>
        <taxon>Bacteria</taxon>
        <taxon>Candidatus Wildermuthiibacteriota</taxon>
    </lineage>
</organism>
<dbReference type="AlphaFoldDB" id="A0A1G2R9G3"/>
<protein>
    <submittedName>
        <fullName evidence="1">Uncharacterized protein</fullName>
    </submittedName>
</protein>
<name>A0A1G2R9G3_9BACT</name>
<dbReference type="Proteomes" id="UP000179258">
    <property type="component" value="Unassembled WGS sequence"/>
</dbReference>
<evidence type="ECO:0000313" key="2">
    <source>
        <dbReference type="Proteomes" id="UP000179258"/>
    </source>
</evidence>
<comment type="caution">
    <text evidence="1">The sequence shown here is derived from an EMBL/GenBank/DDBJ whole genome shotgun (WGS) entry which is preliminary data.</text>
</comment>
<proteinExistence type="predicted"/>